<dbReference type="Proteomes" id="UP000663843">
    <property type="component" value="Unassembled WGS sequence"/>
</dbReference>
<organism evidence="2 3">
    <name type="scientific">Rhizoctonia solani</name>
    <dbReference type="NCBI Taxonomy" id="456999"/>
    <lineage>
        <taxon>Eukaryota</taxon>
        <taxon>Fungi</taxon>
        <taxon>Dikarya</taxon>
        <taxon>Basidiomycota</taxon>
        <taxon>Agaricomycotina</taxon>
        <taxon>Agaricomycetes</taxon>
        <taxon>Cantharellales</taxon>
        <taxon>Ceratobasidiaceae</taxon>
        <taxon>Rhizoctonia</taxon>
    </lineage>
</organism>
<reference evidence="2" key="1">
    <citation type="submission" date="2021-01" db="EMBL/GenBank/DDBJ databases">
        <authorList>
            <person name="Kaushik A."/>
        </authorList>
    </citation>
    <scope>NUCLEOTIDE SEQUENCE</scope>
    <source>
        <strain evidence="2">AG2-2IIIB</strain>
    </source>
</reference>
<feature type="region of interest" description="Disordered" evidence="1">
    <location>
        <begin position="32"/>
        <end position="57"/>
    </location>
</feature>
<evidence type="ECO:0008006" key="4">
    <source>
        <dbReference type="Google" id="ProtNLM"/>
    </source>
</evidence>
<comment type="caution">
    <text evidence="2">The sequence shown here is derived from an EMBL/GenBank/DDBJ whole genome shotgun (WGS) entry which is preliminary data.</text>
</comment>
<gene>
    <name evidence="2" type="ORF">RDB_LOCUS24909</name>
</gene>
<dbReference type="AlphaFoldDB" id="A0A8H2WH37"/>
<sequence length="271" mass="30402">MSSSTRSPRSSQISTASGYSILSGVSDVQSMISSRRSQRSSTHNSVASQTRPPTHPEFTYTDAQIELWTSDSLFMVHEFQMNKFSVLAERIQEARQQTSASSRLKIVSSQKSRDIRNTLLVLYTGVAARRRGTSLFNADILTSALRIASRYKYPDLRQYAIDELERGHSLSIIARIKLSNRFSIPEWEISACAELCRRPEPISAEEADVLGMRRLVDISRIREEEQSRRTIQLVNEAVGTHQLLNPDGTVIRERFSDTAGECGAIFARASA</sequence>
<evidence type="ECO:0000313" key="3">
    <source>
        <dbReference type="Proteomes" id="UP000663843"/>
    </source>
</evidence>
<name>A0A8H2WH37_9AGAM</name>
<feature type="compositionally biased region" description="Polar residues" evidence="1">
    <location>
        <begin position="42"/>
        <end position="52"/>
    </location>
</feature>
<dbReference type="EMBL" id="CAJMWT010001141">
    <property type="protein sequence ID" value="CAE6381626.1"/>
    <property type="molecule type" value="Genomic_DNA"/>
</dbReference>
<evidence type="ECO:0000313" key="2">
    <source>
        <dbReference type="EMBL" id="CAE6381626.1"/>
    </source>
</evidence>
<proteinExistence type="predicted"/>
<evidence type="ECO:0000256" key="1">
    <source>
        <dbReference type="SAM" id="MobiDB-lite"/>
    </source>
</evidence>
<protein>
    <recommendedName>
        <fullName evidence="4">BTB domain-containing protein</fullName>
    </recommendedName>
</protein>
<accession>A0A8H2WH37</accession>